<comment type="similarity">
    <text evidence="2">Belongs to the SRP14 family.</text>
</comment>
<feature type="compositionally biased region" description="Low complexity" evidence="7">
    <location>
        <begin position="110"/>
        <end position="131"/>
    </location>
</feature>
<feature type="compositionally biased region" description="Basic and acidic residues" evidence="7">
    <location>
        <begin position="38"/>
        <end position="48"/>
    </location>
</feature>
<dbReference type="GO" id="GO:0006614">
    <property type="term" value="P:SRP-dependent cotranslational protein targeting to membrane"/>
    <property type="evidence" value="ECO:0007669"/>
    <property type="project" value="InterPro"/>
</dbReference>
<sequence length="208" mass="22070">MSGPAGVEKGPWIRLPDAEEMCVSYYAPVAPQSSPADRQTDAHYDRLSYDPAHPPPTKTIARPAKVTKPSTAAASKKKPTRTTSTFTKTTYPPSTADDLKADLLALLSSTASPSSSAAGTATASTGLTTPAPEDPAAPSPSLPVLIRATNGKSNDARHDGKHIKLSTVVEADQLEAFFTRYAEAWKQGLTALKKKVRKGKKSKKAKKK</sequence>
<name>A0AAD6IT09_DREDA</name>
<dbReference type="InterPro" id="IPR003210">
    <property type="entry name" value="Signal_recog_particle_SRP14"/>
</dbReference>
<dbReference type="InterPro" id="IPR009018">
    <property type="entry name" value="Signal_recog_particle_SRP9/14"/>
</dbReference>
<proteinExistence type="inferred from homology"/>
<keyword evidence="3" id="KW-0963">Cytoplasm</keyword>
<keyword evidence="9" id="KW-1185">Reference proteome</keyword>
<gene>
    <name evidence="8" type="ORF">Dda_7615</name>
</gene>
<evidence type="ECO:0000256" key="4">
    <source>
        <dbReference type="ARBA" id="ARBA00022884"/>
    </source>
</evidence>
<evidence type="ECO:0000256" key="3">
    <source>
        <dbReference type="ARBA" id="ARBA00022490"/>
    </source>
</evidence>
<keyword evidence="6" id="KW-0687">Ribonucleoprotein</keyword>
<evidence type="ECO:0000256" key="2">
    <source>
        <dbReference type="ARBA" id="ARBA00010349"/>
    </source>
</evidence>
<dbReference type="Pfam" id="PF02290">
    <property type="entry name" value="SRP14"/>
    <property type="match status" value="1"/>
</dbReference>
<dbReference type="AlphaFoldDB" id="A0AAD6IT09"/>
<evidence type="ECO:0000256" key="7">
    <source>
        <dbReference type="SAM" id="MobiDB-lite"/>
    </source>
</evidence>
<protein>
    <recommendedName>
        <fullName evidence="10">Signal recognition particle, SRP9/SRP14 subunit</fullName>
    </recommendedName>
</protein>
<evidence type="ECO:0000313" key="9">
    <source>
        <dbReference type="Proteomes" id="UP001221413"/>
    </source>
</evidence>
<dbReference type="SUPFAM" id="SSF54762">
    <property type="entry name" value="Signal recognition particle alu RNA binding heterodimer, SRP9/14"/>
    <property type="match status" value="1"/>
</dbReference>
<keyword evidence="4" id="KW-0694">RNA-binding</keyword>
<comment type="caution">
    <text evidence="8">The sequence shown here is derived from an EMBL/GenBank/DDBJ whole genome shotgun (WGS) entry which is preliminary data.</text>
</comment>
<dbReference type="Proteomes" id="UP001221413">
    <property type="component" value="Unassembled WGS sequence"/>
</dbReference>
<feature type="region of interest" description="Disordered" evidence="7">
    <location>
        <begin position="110"/>
        <end position="159"/>
    </location>
</feature>
<feature type="compositionally biased region" description="Low complexity" evidence="7">
    <location>
        <begin position="81"/>
        <end position="95"/>
    </location>
</feature>
<dbReference type="GO" id="GO:0005786">
    <property type="term" value="C:signal recognition particle, endoplasmic reticulum targeting"/>
    <property type="evidence" value="ECO:0007669"/>
    <property type="project" value="UniProtKB-KW"/>
</dbReference>
<comment type="subcellular location">
    <subcellularLocation>
        <location evidence="1">Cytoplasm</location>
    </subcellularLocation>
</comment>
<keyword evidence="5" id="KW-0733">Signal recognition particle</keyword>
<feature type="compositionally biased region" description="Pro residues" evidence="7">
    <location>
        <begin position="132"/>
        <end position="141"/>
    </location>
</feature>
<feature type="region of interest" description="Disordered" evidence="7">
    <location>
        <begin position="29"/>
        <end position="95"/>
    </location>
</feature>
<evidence type="ECO:0008006" key="10">
    <source>
        <dbReference type="Google" id="ProtNLM"/>
    </source>
</evidence>
<evidence type="ECO:0000313" key="8">
    <source>
        <dbReference type="EMBL" id="KAJ6257826.1"/>
    </source>
</evidence>
<organism evidence="8 9">
    <name type="scientific">Drechslerella dactyloides</name>
    <name type="common">Nematode-trapping fungus</name>
    <name type="synonym">Arthrobotrys dactyloides</name>
    <dbReference type="NCBI Taxonomy" id="74499"/>
    <lineage>
        <taxon>Eukaryota</taxon>
        <taxon>Fungi</taxon>
        <taxon>Dikarya</taxon>
        <taxon>Ascomycota</taxon>
        <taxon>Pezizomycotina</taxon>
        <taxon>Orbiliomycetes</taxon>
        <taxon>Orbiliales</taxon>
        <taxon>Orbiliaceae</taxon>
        <taxon>Drechslerella</taxon>
    </lineage>
</organism>
<evidence type="ECO:0000256" key="6">
    <source>
        <dbReference type="ARBA" id="ARBA00023274"/>
    </source>
</evidence>
<accession>A0AAD6IT09</accession>
<reference evidence="8" key="1">
    <citation type="submission" date="2023-01" db="EMBL/GenBank/DDBJ databases">
        <title>The chitinases involved in constricting ring structure development in the nematode-trapping fungus Drechslerella dactyloides.</title>
        <authorList>
            <person name="Wang R."/>
            <person name="Zhang L."/>
            <person name="Tang P."/>
            <person name="Li S."/>
            <person name="Liang L."/>
        </authorList>
    </citation>
    <scope>NUCLEOTIDE SEQUENCE</scope>
    <source>
        <strain evidence="8">YMF1.00031</strain>
    </source>
</reference>
<dbReference type="GO" id="GO:0030942">
    <property type="term" value="F:endoplasmic reticulum signal peptide binding"/>
    <property type="evidence" value="ECO:0007669"/>
    <property type="project" value="InterPro"/>
</dbReference>
<dbReference type="Gene3D" id="3.30.720.10">
    <property type="entry name" value="Signal recognition particle alu RNA binding heterodimer, srp9/1"/>
    <property type="match status" value="1"/>
</dbReference>
<dbReference type="EMBL" id="JAQGDS010000010">
    <property type="protein sequence ID" value="KAJ6257826.1"/>
    <property type="molecule type" value="Genomic_DNA"/>
</dbReference>
<evidence type="ECO:0000256" key="1">
    <source>
        <dbReference type="ARBA" id="ARBA00004496"/>
    </source>
</evidence>
<evidence type="ECO:0000256" key="5">
    <source>
        <dbReference type="ARBA" id="ARBA00023135"/>
    </source>
</evidence>
<dbReference type="GO" id="GO:0008312">
    <property type="term" value="F:7S RNA binding"/>
    <property type="evidence" value="ECO:0007669"/>
    <property type="project" value="InterPro"/>
</dbReference>
<feature type="compositionally biased region" description="Low complexity" evidence="7">
    <location>
        <begin position="63"/>
        <end position="74"/>
    </location>
</feature>